<proteinExistence type="predicted"/>
<dbReference type="Gene3D" id="6.10.340.10">
    <property type="match status" value="1"/>
</dbReference>
<name>A0ABV7FIX0_9GAMM</name>
<dbReference type="Gene3D" id="1.10.287.130">
    <property type="match status" value="1"/>
</dbReference>
<dbReference type="PROSITE" id="PS50885">
    <property type="entry name" value="HAMP"/>
    <property type="match status" value="1"/>
</dbReference>
<dbReference type="Pfam" id="PF02518">
    <property type="entry name" value="HATPase_c"/>
    <property type="match status" value="1"/>
</dbReference>
<feature type="domain" description="Response regulatory" evidence="11">
    <location>
        <begin position="673"/>
        <end position="794"/>
    </location>
</feature>
<evidence type="ECO:0000313" key="13">
    <source>
        <dbReference type="EMBL" id="MFC3115793.1"/>
    </source>
</evidence>
<sequence>MPGIRRYMRENPIAARLLGLIIISSSIITLVAVLLQLHSNFNDDIAALEKRIDQVRISTLASITKSLWGFDQEQLNIQIHSVLAVDDVVQVQVIWHDWNNTEQTLVATNNMYDPKELETKRSQFLVRSYPLIYEDASTPQQQLGVLTVTASLNSIYEKLWQRAIFIALVQGTKTLVIALFIVWLVHTLLTRHMKAVANYARNLNLETLTKPLKLKRLKVNSAPDELDNVVSAINHMRETLLDDIEQRHAIEIALLTEKEEKLETRRQKNAAEDASRAKSQFLATMSHEIRTPMNGVIGMLEMLRDTPLDENQKHYIDVIHRSGETLLTIINDILDYSKIEAGKMELEETTFELDELVENCIQLFGATANKRQIELFGGLLPGVPQWLRGDPTRLRQIIINLLGNAFKFTSEGFISLQVSVLQQLDKDQIELHFAVQDSGIGIDMASAGNLFDSFNQADASTTRKYGGTGLGLAICKSLAELMGGKIGVESEKGRGSTFWFTVRLSKESVCDLTGDSHEQSGHLLRNKKLLLVEGGVMLAEFVSRCCREWGVNVEAVRSAKAALAQLKHAMHSGEPFDFVGVDYSLPDASGLEFAQWLRDSPEFVDLSLFMFSSGDVYHDQAQLRRLAVHSIVRKPISMKLLRRELIALSGHEAAPELPVERKQQDLGKFSHLRVLVAEDNPVNRMVIKGLLGKLGITPVFAENGAEACDAVQDADQRFDLVLMDCEMPEMDGFEATRSIRDYERREGLIPIPIIALTAHALQEHREAVFASGMNYYLSKPITLDTLYAAFEAAGLMSPPHSALL</sequence>
<evidence type="ECO:0000256" key="3">
    <source>
        <dbReference type="ARBA" id="ARBA00012438"/>
    </source>
</evidence>
<keyword evidence="9" id="KW-0472">Membrane</keyword>
<dbReference type="CDD" id="cd17546">
    <property type="entry name" value="REC_hyHK_CKI1_RcsC-like"/>
    <property type="match status" value="1"/>
</dbReference>
<evidence type="ECO:0000256" key="2">
    <source>
        <dbReference type="ARBA" id="ARBA00004370"/>
    </source>
</evidence>
<feature type="transmembrane region" description="Helical" evidence="9">
    <location>
        <begin position="163"/>
        <end position="185"/>
    </location>
</feature>
<dbReference type="SMART" id="SM00448">
    <property type="entry name" value="REC"/>
    <property type="match status" value="2"/>
</dbReference>
<evidence type="ECO:0000259" key="12">
    <source>
        <dbReference type="PROSITE" id="PS50885"/>
    </source>
</evidence>
<evidence type="ECO:0000259" key="11">
    <source>
        <dbReference type="PROSITE" id="PS50110"/>
    </source>
</evidence>
<dbReference type="InterPro" id="IPR004358">
    <property type="entry name" value="Sig_transdc_His_kin-like_C"/>
</dbReference>
<dbReference type="SUPFAM" id="SSF55874">
    <property type="entry name" value="ATPase domain of HSP90 chaperone/DNA topoisomerase II/histidine kinase"/>
    <property type="match status" value="1"/>
</dbReference>
<dbReference type="PROSITE" id="PS50109">
    <property type="entry name" value="HIS_KIN"/>
    <property type="match status" value="1"/>
</dbReference>
<dbReference type="CDD" id="cd00156">
    <property type="entry name" value="REC"/>
    <property type="match status" value="1"/>
</dbReference>
<dbReference type="InterPro" id="IPR005467">
    <property type="entry name" value="His_kinase_dom"/>
</dbReference>
<dbReference type="SUPFAM" id="SSF47384">
    <property type="entry name" value="Homodimeric domain of signal transducing histidine kinase"/>
    <property type="match status" value="1"/>
</dbReference>
<dbReference type="PROSITE" id="PS50110">
    <property type="entry name" value="RESPONSE_REGULATORY"/>
    <property type="match status" value="2"/>
</dbReference>
<evidence type="ECO:0000256" key="4">
    <source>
        <dbReference type="ARBA" id="ARBA00022553"/>
    </source>
</evidence>
<dbReference type="InterPro" id="IPR003594">
    <property type="entry name" value="HATPase_dom"/>
</dbReference>
<dbReference type="SMART" id="SM00388">
    <property type="entry name" value="HisKA"/>
    <property type="match status" value="1"/>
</dbReference>
<keyword evidence="9" id="KW-0812">Transmembrane</keyword>
<feature type="transmembrane region" description="Helical" evidence="9">
    <location>
        <begin position="13"/>
        <end position="35"/>
    </location>
</feature>
<keyword evidence="14" id="KW-1185">Reference proteome</keyword>
<keyword evidence="6" id="KW-0418">Kinase</keyword>
<dbReference type="InterPro" id="IPR003661">
    <property type="entry name" value="HisK_dim/P_dom"/>
</dbReference>
<dbReference type="EMBL" id="JBHRTF010000004">
    <property type="protein sequence ID" value="MFC3115793.1"/>
    <property type="molecule type" value="Genomic_DNA"/>
</dbReference>
<dbReference type="Gene3D" id="3.40.50.2300">
    <property type="match status" value="2"/>
</dbReference>
<evidence type="ECO:0000256" key="1">
    <source>
        <dbReference type="ARBA" id="ARBA00000085"/>
    </source>
</evidence>
<dbReference type="InterPro" id="IPR036890">
    <property type="entry name" value="HATPase_C_sf"/>
</dbReference>
<keyword evidence="7" id="KW-0902">Two-component regulatory system</keyword>
<evidence type="ECO:0000313" key="14">
    <source>
        <dbReference type="Proteomes" id="UP001595555"/>
    </source>
</evidence>
<evidence type="ECO:0000256" key="9">
    <source>
        <dbReference type="SAM" id="Phobius"/>
    </source>
</evidence>
<feature type="domain" description="Response regulatory" evidence="11">
    <location>
        <begin position="528"/>
        <end position="649"/>
    </location>
</feature>
<evidence type="ECO:0000259" key="10">
    <source>
        <dbReference type="PROSITE" id="PS50109"/>
    </source>
</evidence>
<feature type="modified residue" description="4-aspartylphosphate" evidence="8">
    <location>
        <position position="582"/>
    </location>
</feature>
<dbReference type="InterPro" id="IPR003660">
    <property type="entry name" value="HAMP_dom"/>
</dbReference>
<dbReference type="InterPro" id="IPR001789">
    <property type="entry name" value="Sig_transdc_resp-reg_receiver"/>
</dbReference>
<accession>A0ABV7FIX0</accession>
<dbReference type="Gene3D" id="3.30.565.10">
    <property type="entry name" value="Histidine kinase-like ATPase, C-terminal domain"/>
    <property type="match status" value="1"/>
</dbReference>
<dbReference type="Pfam" id="PF17149">
    <property type="entry name" value="CHASE5"/>
    <property type="match status" value="1"/>
</dbReference>
<evidence type="ECO:0000256" key="8">
    <source>
        <dbReference type="PROSITE-ProRule" id="PRU00169"/>
    </source>
</evidence>
<dbReference type="CDD" id="cd16922">
    <property type="entry name" value="HATPase_EvgS-ArcB-TorS-like"/>
    <property type="match status" value="1"/>
</dbReference>
<feature type="modified residue" description="4-aspartylphosphate" evidence="8">
    <location>
        <position position="724"/>
    </location>
</feature>
<evidence type="ECO:0000256" key="7">
    <source>
        <dbReference type="ARBA" id="ARBA00023012"/>
    </source>
</evidence>
<comment type="caution">
    <text evidence="13">The sequence shown here is derived from an EMBL/GenBank/DDBJ whole genome shotgun (WGS) entry which is preliminary data.</text>
</comment>
<dbReference type="InterPro" id="IPR033414">
    <property type="entry name" value="Sensor_dom"/>
</dbReference>
<feature type="domain" description="HAMP" evidence="12">
    <location>
        <begin position="215"/>
        <end position="245"/>
    </location>
</feature>
<dbReference type="Pfam" id="PF00072">
    <property type="entry name" value="Response_reg"/>
    <property type="match status" value="2"/>
</dbReference>
<dbReference type="CDD" id="cd00082">
    <property type="entry name" value="HisKA"/>
    <property type="match status" value="1"/>
</dbReference>
<comment type="catalytic activity">
    <reaction evidence="1">
        <text>ATP + protein L-histidine = ADP + protein N-phospho-L-histidine.</text>
        <dbReference type="EC" id="2.7.13.3"/>
    </reaction>
</comment>
<comment type="subcellular location">
    <subcellularLocation>
        <location evidence="2">Membrane</location>
    </subcellularLocation>
</comment>
<evidence type="ECO:0000256" key="6">
    <source>
        <dbReference type="ARBA" id="ARBA00022777"/>
    </source>
</evidence>
<dbReference type="SUPFAM" id="SSF52172">
    <property type="entry name" value="CheY-like"/>
    <property type="match status" value="2"/>
</dbReference>
<keyword evidence="5" id="KW-0808">Transferase</keyword>
<dbReference type="EC" id="2.7.13.3" evidence="3"/>
<dbReference type="SMART" id="SM00387">
    <property type="entry name" value="HATPase_c"/>
    <property type="match status" value="1"/>
</dbReference>
<protein>
    <recommendedName>
        <fullName evidence="3">histidine kinase</fullName>
        <ecNumber evidence="3">2.7.13.3</ecNumber>
    </recommendedName>
</protein>
<keyword evidence="4 8" id="KW-0597">Phosphoprotein</keyword>
<dbReference type="Pfam" id="PF00512">
    <property type="entry name" value="HisKA"/>
    <property type="match status" value="1"/>
</dbReference>
<keyword evidence="9" id="KW-1133">Transmembrane helix</keyword>
<dbReference type="PANTHER" id="PTHR45339:SF1">
    <property type="entry name" value="HYBRID SIGNAL TRANSDUCTION HISTIDINE KINASE J"/>
    <property type="match status" value="1"/>
</dbReference>
<dbReference type="InterPro" id="IPR036097">
    <property type="entry name" value="HisK_dim/P_sf"/>
</dbReference>
<dbReference type="Proteomes" id="UP001595555">
    <property type="component" value="Unassembled WGS sequence"/>
</dbReference>
<dbReference type="PANTHER" id="PTHR45339">
    <property type="entry name" value="HYBRID SIGNAL TRANSDUCTION HISTIDINE KINASE J"/>
    <property type="match status" value="1"/>
</dbReference>
<gene>
    <name evidence="13" type="ORF">ACFODX_09515</name>
</gene>
<feature type="domain" description="Histidine kinase" evidence="10">
    <location>
        <begin position="284"/>
        <end position="506"/>
    </location>
</feature>
<dbReference type="PRINTS" id="PR00344">
    <property type="entry name" value="BCTRLSENSOR"/>
</dbReference>
<dbReference type="InterPro" id="IPR011006">
    <property type="entry name" value="CheY-like_superfamily"/>
</dbReference>
<organism evidence="13 14">
    <name type="scientific">Cellvibrio fontiphilus</name>
    <dbReference type="NCBI Taxonomy" id="1815559"/>
    <lineage>
        <taxon>Bacteria</taxon>
        <taxon>Pseudomonadati</taxon>
        <taxon>Pseudomonadota</taxon>
        <taxon>Gammaproteobacteria</taxon>
        <taxon>Cellvibrionales</taxon>
        <taxon>Cellvibrionaceae</taxon>
        <taxon>Cellvibrio</taxon>
    </lineage>
</organism>
<reference evidence="14" key="1">
    <citation type="journal article" date="2019" name="Int. J. Syst. Evol. Microbiol.">
        <title>The Global Catalogue of Microorganisms (GCM) 10K type strain sequencing project: providing services to taxonomists for standard genome sequencing and annotation.</title>
        <authorList>
            <consortium name="The Broad Institute Genomics Platform"/>
            <consortium name="The Broad Institute Genome Sequencing Center for Infectious Disease"/>
            <person name="Wu L."/>
            <person name="Ma J."/>
        </authorList>
    </citation>
    <scope>NUCLEOTIDE SEQUENCE [LARGE SCALE GENOMIC DNA]</scope>
    <source>
        <strain evidence="14">KCTC 52237</strain>
    </source>
</reference>
<evidence type="ECO:0000256" key="5">
    <source>
        <dbReference type="ARBA" id="ARBA00022679"/>
    </source>
</evidence>